<dbReference type="RefSeq" id="WP_154176236.1">
    <property type="nucleotide sequence ID" value="NZ_WJXZ01000009.1"/>
</dbReference>
<sequence>MLQLVNALMYLYYSVITPKQELLELSVIAFDIEVLLDILNQYIGSGHELLYAFLLDEKGSRTHLPVEVFDGISISKQLKTIELEYQRLLSASTE</sequence>
<protein>
    <submittedName>
        <fullName evidence="1">Uncharacterized protein</fullName>
    </submittedName>
</protein>
<reference evidence="1 2" key="1">
    <citation type="journal article" date="2018" name="Antonie Van Leeuwenhoek">
        <title>Larkinella terrae sp. nov., isolated from soil on Jeju Island, South Korea.</title>
        <authorList>
            <person name="Ten L.N."/>
            <person name="Jeon J."/>
            <person name="Park S.J."/>
            <person name="Park S."/>
            <person name="Lee S.Y."/>
            <person name="Kim M.K."/>
            <person name="Jung H.Y."/>
        </authorList>
    </citation>
    <scope>NUCLEOTIDE SEQUENCE [LARGE SCALE GENOMIC DNA]</scope>
    <source>
        <strain evidence="1 2">KCTC 52001</strain>
    </source>
</reference>
<dbReference type="EMBL" id="WJXZ01000009">
    <property type="protein sequence ID" value="MRS62873.1"/>
    <property type="molecule type" value="Genomic_DNA"/>
</dbReference>
<dbReference type="AlphaFoldDB" id="A0A7K0ELZ2"/>
<comment type="caution">
    <text evidence="1">The sequence shown here is derived from an EMBL/GenBank/DDBJ whole genome shotgun (WGS) entry which is preliminary data.</text>
</comment>
<dbReference type="OrthoDB" id="962007at2"/>
<name>A0A7K0ELZ2_9BACT</name>
<accession>A0A7K0ELZ2</accession>
<organism evidence="1 2">
    <name type="scientific">Larkinella terrae</name>
    <dbReference type="NCBI Taxonomy" id="2025311"/>
    <lineage>
        <taxon>Bacteria</taxon>
        <taxon>Pseudomonadati</taxon>
        <taxon>Bacteroidota</taxon>
        <taxon>Cytophagia</taxon>
        <taxon>Cytophagales</taxon>
        <taxon>Spirosomataceae</taxon>
        <taxon>Larkinella</taxon>
    </lineage>
</organism>
<proteinExistence type="predicted"/>
<evidence type="ECO:0000313" key="2">
    <source>
        <dbReference type="Proteomes" id="UP000441754"/>
    </source>
</evidence>
<evidence type="ECO:0000313" key="1">
    <source>
        <dbReference type="EMBL" id="MRS62873.1"/>
    </source>
</evidence>
<dbReference type="Proteomes" id="UP000441754">
    <property type="component" value="Unassembled WGS sequence"/>
</dbReference>
<gene>
    <name evidence="1" type="ORF">GJJ30_16355</name>
</gene>
<keyword evidence="2" id="KW-1185">Reference proteome</keyword>